<dbReference type="EnsemblProtists" id="EOD07403">
    <property type="protein sequence ID" value="EOD07403"/>
    <property type="gene ID" value="EMIHUDRAFT_258626"/>
</dbReference>
<proteinExistence type="predicted"/>
<dbReference type="KEGG" id="ehx:EMIHUDRAFT_258626"/>
<evidence type="ECO:0000313" key="3">
    <source>
        <dbReference type="Proteomes" id="UP000013827"/>
    </source>
</evidence>
<reference evidence="2" key="2">
    <citation type="submission" date="2024-10" db="UniProtKB">
        <authorList>
            <consortium name="EnsemblProtists"/>
        </authorList>
    </citation>
    <scope>IDENTIFICATION</scope>
</reference>
<dbReference type="GeneID" id="17253554"/>
<dbReference type="RefSeq" id="XP_005759832.1">
    <property type="nucleotide sequence ID" value="XM_005759775.1"/>
</dbReference>
<evidence type="ECO:0000256" key="1">
    <source>
        <dbReference type="SAM" id="MobiDB-lite"/>
    </source>
</evidence>
<reference evidence="3" key="1">
    <citation type="journal article" date="2013" name="Nature">
        <title>Pan genome of the phytoplankton Emiliania underpins its global distribution.</title>
        <authorList>
            <person name="Read B.A."/>
            <person name="Kegel J."/>
            <person name="Klute M.J."/>
            <person name="Kuo A."/>
            <person name="Lefebvre S.C."/>
            <person name="Maumus F."/>
            <person name="Mayer C."/>
            <person name="Miller J."/>
            <person name="Monier A."/>
            <person name="Salamov A."/>
            <person name="Young J."/>
            <person name="Aguilar M."/>
            <person name="Claverie J.M."/>
            <person name="Frickenhaus S."/>
            <person name="Gonzalez K."/>
            <person name="Herman E.K."/>
            <person name="Lin Y.C."/>
            <person name="Napier J."/>
            <person name="Ogata H."/>
            <person name="Sarno A.F."/>
            <person name="Shmutz J."/>
            <person name="Schroeder D."/>
            <person name="de Vargas C."/>
            <person name="Verret F."/>
            <person name="von Dassow P."/>
            <person name="Valentin K."/>
            <person name="Van de Peer Y."/>
            <person name="Wheeler G."/>
            <person name="Dacks J.B."/>
            <person name="Delwiche C.F."/>
            <person name="Dyhrman S.T."/>
            <person name="Glockner G."/>
            <person name="John U."/>
            <person name="Richards T."/>
            <person name="Worden A.Z."/>
            <person name="Zhang X."/>
            <person name="Grigoriev I.V."/>
            <person name="Allen A.E."/>
            <person name="Bidle K."/>
            <person name="Borodovsky M."/>
            <person name="Bowler C."/>
            <person name="Brownlee C."/>
            <person name="Cock J.M."/>
            <person name="Elias M."/>
            <person name="Gladyshev V.N."/>
            <person name="Groth M."/>
            <person name="Guda C."/>
            <person name="Hadaegh A."/>
            <person name="Iglesias-Rodriguez M.D."/>
            <person name="Jenkins J."/>
            <person name="Jones B.M."/>
            <person name="Lawson T."/>
            <person name="Leese F."/>
            <person name="Lindquist E."/>
            <person name="Lobanov A."/>
            <person name="Lomsadze A."/>
            <person name="Malik S.B."/>
            <person name="Marsh M.E."/>
            <person name="Mackinder L."/>
            <person name="Mock T."/>
            <person name="Mueller-Roeber B."/>
            <person name="Pagarete A."/>
            <person name="Parker M."/>
            <person name="Probert I."/>
            <person name="Quesneville H."/>
            <person name="Raines C."/>
            <person name="Rensing S.A."/>
            <person name="Riano-Pachon D.M."/>
            <person name="Richier S."/>
            <person name="Rokitta S."/>
            <person name="Shiraiwa Y."/>
            <person name="Soanes D.M."/>
            <person name="van der Giezen M."/>
            <person name="Wahlund T.M."/>
            <person name="Williams B."/>
            <person name="Wilson W."/>
            <person name="Wolfe G."/>
            <person name="Wurch L.L."/>
        </authorList>
    </citation>
    <scope>NUCLEOTIDE SEQUENCE</scope>
</reference>
<protein>
    <submittedName>
        <fullName evidence="2">Uncharacterized protein</fullName>
    </submittedName>
</protein>
<feature type="region of interest" description="Disordered" evidence="1">
    <location>
        <begin position="32"/>
        <end position="66"/>
    </location>
</feature>
<name>A0A0D3I818_EMIH1</name>
<dbReference type="HOGENOM" id="CLU_2836594_0_0_1"/>
<dbReference type="PaxDb" id="2903-EOD07403"/>
<evidence type="ECO:0000313" key="2">
    <source>
        <dbReference type="EnsemblProtists" id="EOD07403"/>
    </source>
</evidence>
<accession>A0A0D3I818</accession>
<organism evidence="2 3">
    <name type="scientific">Emiliania huxleyi (strain CCMP1516)</name>
    <dbReference type="NCBI Taxonomy" id="280463"/>
    <lineage>
        <taxon>Eukaryota</taxon>
        <taxon>Haptista</taxon>
        <taxon>Haptophyta</taxon>
        <taxon>Prymnesiophyceae</taxon>
        <taxon>Isochrysidales</taxon>
        <taxon>Noelaerhabdaceae</taxon>
        <taxon>Emiliania</taxon>
    </lineage>
</organism>
<sequence length="66" mass="7002">MRYAPAPAAYCSATSVVLSDLGRTIGRLRGFSASFPRTGHELDSHSKKIRLPADAQPPAELPNPPG</sequence>
<dbReference type="Proteomes" id="UP000013827">
    <property type="component" value="Unassembled WGS sequence"/>
</dbReference>
<dbReference type="AlphaFoldDB" id="A0A0D3I818"/>
<keyword evidence="3" id="KW-1185">Reference proteome</keyword>